<evidence type="ECO:0000256" key="2">
    <source>
        <dbReference type="ARBA" id="ARBA00061659"/>
    </source>
</evidence>
<dbReference type="GO" id="GO:0003723">
    <property type="term" value="F:RNA binding"/>
    <property type="evidence" value="ECO:0007669"/>
    <property type="project" value="InterPro"/>
</dbReference>
<dbReference type="PANTHER" id="PTHR47926:SF493">
    <property type="entry name" value="PENTATRICOPEPTIDE REPEAT-CONTAINING PROTEIN"/>
    <property type="match status" value="1"/>
</dbReference>
<feature type="repeat" description="PPR" evidence="3">
    <location>
        <begin position="420"/>
        <end position="454"/>
    </location>
</feature>
<dbReference type="Proteomes" id="UP000327013">
    <property type="component" value="Chromosome 3"/>
</dbReference>
<dbReference type="Pfam" id="PF20431">
    <property type="entry name" value="E_motif"/>
    <property type="match status" value="1"/>
</dbReference>
<dbReference type="InterPro" id="IPR011990">
    <property type="entry name" value="TPR-like_helical_dom_sf"/>
</dbReference>
<dbReference type="Gene3D" id="1.25.40.10">
    <property type="entry name" value="Tetratricopeptide repeat domain"/>
    <property type="match status" value="5"/>
</dbReference>
<dbReference type="AlphaFoldDB" id="A0A5N6QYX0"/>
<evidence type="ECO:0000313" key="4">
    <source>
        <dbReference type="EMBL" id="KAE8021765.1"/>
    </source>
</evidence>
<dbReference type="GO" id="GO:0009451">
    <property type="term" value="P:RNA modification"/>
    <property type="evidence" value="ECO:0007669"/>
    <property type="project" value="InterPro"/>
</dbReference>
<feature type="repeat" description="PPR" evidence="3">
    <location>
        <begin position="523"/>
        <end position="557"/>
    </location>
</feature>
<dbReference type="OrthoDB" id="185373at2759"/>
<dbReference type="InterPro" id="IPR046960">
    <property type="entry name" value="PPR_At4g14850-like_plant"/>
</dbReference>
<dbReference type="EMBL" id="CM017323">
    <property type="protein sequence ID" value="KAE8021765.1"/>
    <property type="molecule type" value="Genomic_DNA"/>
</dbReference>
<dbReference type="PANTHER" id="PTHR47926">
    <property type="entry name" value="PENTATRICOPEPTIDE REPEAT-CONTAINING PROTEIN"/>
    <property type="match status" value="1"/>
</dbReference>
<dbReference type="Pfam" id="PF13041">
    <property type="entry name" value="PPR_2"/>
    <property type="match status" value="5"/>
</dbReference>
<dbReference type="FunFam" id="1.25.40.10:FF:000954">
    <property type="entry name" value="LOW protein: PPR containing-like protein"/>
    <property type="match status" value="1"/>
</dbReference>
<evidence type="ECO:0000313" key="5">
    <source>
        <dbReference type="Proteomes" id="UP000327013"/>
    </source>
</evidence>
<dbReference type="FunFam" id="1.25.40.10:FF:000436">
    <property type="entry name" value="Pentatricopeptide repeat-containing protein At5g39350 family"/>
    <property type="match status" value="1"/>
</dbReference>
<organism evidence="4 5">
    <name type="scientific">Carpinus fangiana</name>
    <dbReference type="NCBI Taxonomy" id="176857"/>
    <lineage>
        <taxon>Eukaryota</taxon>
        <taxon>Viridiplantae</taxon>
        <taxon>Streptophyta</taxon>
        <taxon>Embryophyta</taxon>
        <taxon>Tracheophyta</taxon>
        <taxon>Spermatophyta</taxon>
        <taxon>Magnoliopsida</taxon>
        <taxon>eudicotyledons</taxon>
        <taxon>Gunneridae</taxon>
        <taxon>Pentapetalae</taxon>
        <taxon>rosids</taxon>
        <taxon>fabids</taxon>
        <taxon>Fagales</taxon>
        <taxon>Betulaceae</taxon>
        <taxon>Carpinus</taxon>
    </lineage>
</organism>
<name>A0A5N6QYX0_9ROSI</name>
<feature type="repeat" description="PPR" evidence="3">
    <location>
        <begin position="218"/>
        <end position="252"/>
    </location>
</feature>
<dbReference type="FunFam" id="1.25.40.10:FF:000031">
    <property type="entry name" value="Pentatricopeptide repeat-containing protein mitochondrial"/>
    <property type="match status" value="1"/>
</dbReference>
<dbReference type="Pfam" id="PF01535">
    <property type="entry name" value="PPR"/>
    <property type="match status" value="2"/>
</dbReference>
<feature type="repeat" description="PPR" evidence="3">
    <location>
        <begin position="116"/>
        <end position="150"/>
    </location>
</feature>
<comment type="similarity">
    <text evidence="2">Belongs to the PPR family. PCMP-E subfamily.</text>
</comment>
<feature type="repeat" description="PPR" evidence="3">
    <location>
        <begin position="558"/>
        <end position="588"/>
    </location>
</feature>
<dbReference type="InterPro" id="IPR046848">
    <property type="entry name" value="E_motif"/>
</dbReference>
<dbReference type="InterPro" id="IPR002885">
    <property type="entry name" value="PPR_rpt"/>
</dbReference>
<keyword evidence="5" id="KW-1185">Reference proteome</keyword>
<dbReference type="FunFam" id="1.25.40.10:FF:000212">
    <property type="entry name" value="Pentatricopeptide repeat-containing protein At2g03380, mitochondrial"/>
    <property type="match status" value="1"/>
</dbReference>
<evidence type="ECO:0008006" key="6">
    <source>
        <dbReference type="Google" id="ProtNLM"/>
    </source>
</evidence>
<reference evidence="4 5" key="1">
    <citation type="submission" date="2019-06" db="EMBL/GenBank/DDBJ databases">
        <title>A chromosomal-level reference genome of Carpinus fangiana (Coryloideae, Betulaceae).</title>
        <authorList>
            <person name="Yang X."/>
            <person name="Wang Z."/>
            <person name="Zhang L."/>
            <person name="Hao G."/>
            <person name="Liu J."/>
            <person name="Yang Y."/>
        </authorList>
    </citation>
    <scope>NUCLEOTIDE SEQUENCE [LARGE SCALE GENOMIC DNA]</scope>
    <source>
        <strain evidence="4">Cfa_2016G</strain>
        <tissue evidence="4">Leaf</tissue>
    </source>
</reference>
<proteinExistence type="inferred from homology"/>
<evidence type="ECO:0000256" key="1">
    <source>
        <dbReference type="ARBA" id="ARBA00022737"/>
    </source>
</evidence>
<sequence length="709" mass="78669">MTFFMRPYYRIPSNSFSLRPQPTATHAFGLMNGTAQALSKTKHLLTTTTAQCKSLLGKYAATRSLTKTKQLHAHIITSGLLYSNSSDLRSELAITYASCGSVPHARKLFDEVTDRSLFLYNILMRAYAQNGMPYAALNMFVEMLASGHCRPNCFTYPFVVKACGDLSLLNVGVVVHGRTLISGFDLDTFVQNSLLAMYMNCGEKEAARRVFDTIWERTVVSWNTMIKGYFRNGCAKDAMMFFNWMMDVGVEPDCATMVSVLPACGYFKDLVLGRRVHALMEEKGLGKKIIVRNALVDMYAKCGSMYEARLVVDKMGERDVVTWTTMINGYILNGDAISALALCWPMQSDGVRPNSVTVVSLLAACGSLYSFENGRCLHGWAIRQKIESDVIVETALIDMYAKCKKVNLSFRVFANTTKKRAVPWNAVLAGCVWNGLARKAIELFKQMLIEAVQPNDATLNSLLPAYAILADLQQATNIHCYLVRSGFLSSIEVATGLINIYSKCGSLESAHKIFSEVPDKGKDIIIWSVIIACYGAHGYGEIAVSLFYQMVQSGVKPNEVTFISVLHACSHAGLVDKGLNLFKFMLENHQLNPSHDHYTCVVDLLGRAGRLPEAYDLIRTMPFKPNQAVWGALLGASVIHENVELGEVAAKWLFEIEPENTGNYVLMAKLYAAVGRWKDAENVRHMINEIGLRKTPAHSVVEVRIVLTG</sequence>
<protein>
    <recommendedName>
        <fullName evidence="6">Pentacotripeptide-repeat region of PRORP domain-containing protein</fullName>
    </recommendedName>
</protein>
<accession>A0A5N6QYX0</accession>
<dbReference type="PROSITE" id="PS51375">
    <property type="entry name" value="PPR"/>
    <property type="match status" value="6"/>
</dbReference>
<dbReference type="NCBIfam" id="TIGR00756">
    <property type="entry name" value="PPR"/>
    <property type="match status" value="3"/>
</dbReference>
<evidence type="ECO:0000256" key="3">
    <source>
        <dbReference type="PROSITE-ProRule" id="PRU00708"/>
    </source>
</evidence>
<feature type="repeat" description="PPR" evidence="3">
    <location>
        <begin position="319"/>
        <end position="353"/>
    </location>
</feature>
<gene>
    <name evidence="4" type="ORF">FH972_007629</name>
</gene>
<keyword evidence="1" id="KW-0677">Repeat</keyword>